<protein>
    <recommendedName>
        <fullName evidence="2">DUF1439 domain-containing protein</fullName>
    </recommendedName>
</protein>
<dbReference type="AlphaFoldDB" id="A0A6S6SSS3"/>
<name>A0A6S6SSS3_9BACT</name>
<dbReference type="Pfam" id="PF07273">
    <property type="entry name" value="DUF1439"/>
    <property type="match status" value="1"/>
</dbReference>
<sequence length="184" mass="19904">MKNIFNKSILVVLGFILGSFTACVGVDPQGRGYSVAVPMTMINSTLAGQFPVKESRSFGTVEMLEPNILGQDGEQKLSVGTSFKISSMLMPNDIGGSLNLSSGVRFDPTTQNLYLADPMVQDLKFQDFSLAKYLTTDMRNALGLLIAETISKKPIYNISKAGMGASFVRGIDVRDGQIFLTFGL</sequence>
<dbReference type="PROSITE" id="PS51257">
    <property type="entry name" value="PROKAR_LIPOPROTEIN"/>
    <property type="match status" value="1"/>
</dbReference>
<dbReference type="EMBL" id="CACVAX010000020">
    <property type="protein sequence ID" value="CAA6808811.1"/>
    <property type="molecule type" value="Genomic_DNA"/>
</dbReference>
<gene>
    <name evidence="1" type="ORF">HELGO_WM15245</name>
</gene>
<dbReference type="InterPro" id="IPR010835">
    <property type="entry name" value="DUF1439"/>
</dbReference>
<evidence type="ECO:0008006" key="2">
    <source>
        <dbReference type="Google" id="ProtNLM"/>
    </source>
</evidence>
<evidence type="ECO:0000313" key="1">
    <source>
        <dbReference type="EMBL" id="CAA6808811.1"/>
    </source>
</evidence>
<proteinExistence type="predicted"/>
<reference evidence="1" key="1">
    <citation type="submission" date="2020-01" db="EMBL/GenBank/DDBJ databases">
        <authorList>
            <person name="Meier V. D."/>
            <person name="Meier V D."/>
        </authorList>
    </citation>
    <scope>NUCLEOTIDE SEQUENCE</scope>
    <source>
        <strain evidence="1">HLG_WM_MAG_04</strain>
    </source>
</reference>
<dbReference type="Gene3D" id="3.15.10.40">
    <property type="entry name" value="Uncharacterised protein PF07273, DUF1439"/>
    <property type="match status" value="1"/>
</dbReference>
<accession>A0A6S6SSS3</accession>
<organism evidence="1">
    <name type="scientific">uncultured Sulfurovum sp</name>
    <dbReference type="NCBI Taxonomy" id="269237"/>
    <lineage>
        <taxon>Bacteria</taxon>
        <taxon>Pseudomonadati</taxon>
        <taxon>Campylobacterota</taxon>
        <taxon>Epsilonproteobacteria</taxon>
        <taxon>Campylobacterales</taxon>
        <taxon>Sulfurovaceae</taxon>
        <taxon>Sulfurovum</taxon>
        <taxon>environmental samples</taxon>
    </lineage>
</organism>